<evidence type="ECO:0000313" key="3">
    <source>
        <dbReference type="EMBL" id="KKM00649.1"/>
    </source>
</evidence>
<dbReference type="GO" id="GO:0005524">
    <property type="term" value="F:ATP binding"/>
    <property type="evidence" value="ECO:0007669"/>
    <property type="project" value="InterPro"/>
</dbReference>
<dbReference type="InterPro" id="IPR050496">
    <property type="entry name" value="SNF2_RAD54_helicase_repair"/>
</dbReference>
<accession>A0A0F9GPB7</accession>
<dbReference type="InterPro" id="IPR014001">
    <property type="entry name" value="Helicase_ATP-bd"/>
</dbReference>
<dbReference type="PROSITE" id="PS51467">
    <property type="entry name" value="HARP"/>
    <property type="match status" value="1"/>
</dbReference>
<dbReference type="Gene3D" id="3.40.50.300">
    <property type="entry name" value="P-loop containing nucleotide triphosphate hydrolases"/>
    <property type="match status" value="1"/>
</dbReference>
<dbReference type="InterPro" id="IPR038718">
    <property type="entry name" value="SNF2-like_sf"/>
</dbReference>
<dbReference type="InterPro" id="IPR000330">
    <property type="entry name" value="SNF2_N"/>
</dbReference>
<dbReference type="SMART" id="SM00487">
    <property type="entry name" value="DEXDc"/>
    <property type="match status" value="1"/>
</dbReference>
<dbReference type="InterPro" id="IPR001650">
    <property type="entry name" value="Helicase_C-like"/>
</dbReference>
<proteinExistence type="predicted"/>
<dbReference type="Pfam" id="PF00176">
    <property type="entry name" value="SNF2-rel_dom"/>
    <property type="match status" value="1"/>
</dbReference>
<dbReference type="Pfam" id="PF00271">
    <property type="entry name" value="Helicase_C"/>
    <property type="match status" value="1"/>
</dbReference>
<reference evidence="3" key="1">
    <citation type="journal article" date="2015" name="Nature">
        <title>Complex archaea that bridge the gap between prokaryotes and eukaryotes.</title>
        <authorList>
            <person name="Spang A."/>
            <person name="Saw J.H."/>
            <person name="Jorgensen S.L."/>
            <person name="Zaremba-Niedzwiedzka K."/>
            <person name="Martijn J."/>
            <person name="Lind A.E."/>
            <person name="van Eijk R."/>
            <person name="Schleper C."/>
            <person name="Guy L."/>
            <person name="Ettema T.J."/>
        </authorList>
    </citation>
    <scope>NUCLEOTIDE SEQUENCE</scope>
</reference>
<dbReference type="PANTHER" id="PTHR45629:SF7">
    <property type="entry name" value="DNA EXCISION REPAIR PROTEIN ERCC-6-RELATED"/>
    <property type="match status" value="1"/>
</dbReference>
<dbReference type="AlphaFoldDB" id="A0A0F9GPB7"/>
<evidence type="ECO:0000259" key="1">
    <source>
        <dbReference type="PROSITE" id="PS51192"/>
    </source>
</evidence>
<dbReference type="InterPro" id="IPR010003">
    <property type="entry name" value="HARP_dom"/>
</dbReference>
<feature type="domain" description="Helicase ATP-binding" evidence="1">
    <location>
        <begin position="122"/>
        <end position="292"/>
    </location>
</feature>
<gene>
    <name evidence="3" type="ORF">LCGC14_1802340</name>
</gene>
<dbReference type="CDD" id="cd17919">
    <property type="entry name" value="DEXHc_Snf"/>
    <property type="match status" value="1"/>
</dbReference>
<dbReference type="EMBL" id="LAZR01017385">
    <property type="protein sequence ID" value="KKM00649.1"/>
    <property type="molecule type" value="Genomic_DNA"/>
</dbReference>
<dbReference type="PROSITE" id="PS51192">
    <property type="entry name" value="HELICASE_ATP_BIND_1"/>
    <property type="match status" value="1"/>
</dbReference>
<sequence>MVVATVRPDLVVDFERRPNYLAVRFPWDAQAVSLIKAVPGRRWHKEEKYWSIPSGGLRALQTQAARRGFDVVISQQLKLAQARGQKDKSELRQLKQLDDADLDLPTKTTARPYQRAGIRFLQASLRKFKGTLLADDMGLGKTFQALSLIALSKIQTVLVLCPATVKWVWSEEIEKHYPALSNVVVDGSAAERRKQWASGARIIIAGYEIIIPRRRQDEKGKWHVVATPEMVARVRDWDLVICDEAAKLKNYRTATAKTVKKLNRRYSLGLSGKPIENRLEELHSIMDFVMPGLLGPGFLFHQEHCITNRYGGVVGYKGIEIIRHKIAPHYLRRLKEDVLTELPPKTMNDVWLEMSKKEWRLYEGIKEQILAIIRENPTLKTGNILTEILRLKQCTDDARLLDEEGIPSTKVKALADLLEASEGHKVVVFTQFKKFAKLVAAEFDGLLLDGDVPVPKRPGLIREFQEGDNQLLV</sequence>
<evidence type="ECO:0000259" key="2">
    <source>
        <dbReference type="PROSITE" id="PS51467"/>
    </source>
</evidence>
<dbReference type="SUPFAM" id="SSF52540">
    <property type="entry name" value="P-loop containing nucleoside triphosphate hydrolases"/>
    <property type="match status" value="2"/>
</dbReference>
<evidence type="ECO:0008006" key="4">
    <source>
        <dbReference type="Google" id="ProtNLM"/>
    </source>
</evidence>
<feature type="domain" description="HARP" evidence="2">
    <location>
        <begin position="2"/>
        <end position="78"/>
    </location>
</feature>
<organism evidence="3">
    <name type="scientific">marine sediment metagenome</name>
    <dbReference type="NCBI Taxonomy" id="412755"/>
    <lineage>
        <taxon>unclassified sequences</taxon>
        <taxon>metagenomes</taxon>
        <taxon>ecological metagenomes</taxon>
    </lineage>
</organism>
<dbReference type="InterPro" id="IPR027417">
    <property type="entry name" value="P-loop_NTPase"/>
</dbReference>
<name>A0A0F9GPB7_9ZZZZ</name>
<feature type="non-terminal residue" evidence="3">
    <location>
        <position position="473"/>
    </location>
</feature>
<dbReference type="Gene3D" id="3.40.50.10810">
    <property type="entry name" value="Tandem AAA-ATPase domain"/>
    <property type="match status" value="1"/>
</dbReference>
<comment type="caution">
    <text evidence="3">The sequence shown here is derived from an EMBL/GenBank/DDBJ whole genome shotgun (WGS) entry which is preliminary data.</text>
</comment>
<dbReference type="PANTHER" id="PTHR45629">
    <property type="entry name" value="SNF2/RAD54 FAMILY MEMBER"/>
    <property type="match status" value="1"/>
</dbReference>
<protein>
    <recommendedName>
        <fullName evidence="4">Helicase ATP-binding domain-containing protein</fullName>
    </recommendedName>
</protein>